<evidence type="ECO:0000256" key="5">
    <source>
        <dbReference type="ARBA" id="ARBA00022705"/>
    </source>
</evidence>
<evidence type="ECO:0000256" key="2">
    <source>
        <dbReference type="ARBA" id="ARBA00014363"/>
    </source>
</evidence>
<dbReference type="EC" id="2.7.7.7" evidence="1"/>
<evidence type="ECO:0000256" key="3">
    <source>
        <dbReference type="ARBA" id="ARBA00022679"/>
    </source>
</evidence>
<comment type="catalytic activity">
    <reaction evidence="7">
        <text>DNA(n) + a 2'-deoxyribonucleoside 5'-triphosphate = DNA(n+1) + diphosphate</text>
        <dbReference type="Rhea" id="RHEA:22508"/>
        <dbReference type="Rhea" id="RHEA-COMP:17339"/>
        <dbReference type="Rhea" id="RHEA-COMP:17340"/>
        <dbReference type="ChEBI" id="CHEBI:33019"/>
        <dbReference type="ChEBI" id="CHEBI:61560"/>
        <dbReference type="ChEBI" id="CHEBI:173112"/>
        <dbReference type="EC" id="2.7.7.7"/>
    </reaction>
</comment>
<dbReference type="InterPro" id="IPR027417">
    <property type="entry name" value="P-loop_NTPase"/>
</dbReference>
<evidence type="ECO:0000256" key="6">
    <source>
        <dbReference type="ARBA" id="ARBA00022932"/>
    </source>
</evidence>
<keyword evidence="10" id="KW-1185">Reference proteome</keyword>
<name>A0AA44BFJ7_9CLOT</name>
<evidence type="ECO:0000256" key="1">
    <source>
        <dbReference type="ARBA" id="ARBA00012417"/>
    </source>
</evidence>
<keyword evidence="4" id="KW-0548">Nucleotidyltransferase</keyword>
<keyword evidence="6" id="KW-0239">DNA-directed DNA polymerase</keyword>
<evidence type="ECO:0000256" key="7">
    <source>
        <dbReference type="ARBA" id="ARBA00049244"/>
    </source>
</evidence>
<dbReference type="AlphaFoldDB" id="A0AA44BFJ7"/>
<comment type="caution">
    <text evidence="9">The sequence shown here is derived from an EMBL/GenBank/DDBJ whole genome shotgun (WGS) entry which is preliminary data.</text>
</comment>
<protein>
    <recommendedName>
        <fullName evidence="2">DNA polymerase III subunit delta'</fullName>
        <ecNumber evidence="1">2.7.7.7</ecNumber>
    </recommendedName>
</protein>
<evidence type="ECO:0000313" key="9">
    <source>
        <dbReference type="EMBL" id="NBG89085.1"/>
    </source>
</evidence>
<dbReference type="GO" id="GO:0006261">
    <property type="term" value="P:DNA-templated DNA replication"/>
    <property type="evidence" value="ECO:0007669"/>
    <property type="project" value="TreeGrafter"/>
</dbReference>
<keyword evidence="5" id="KW-0235">DNA replication</keyword>
<organism evidence="9 10">
    <name type="scientific">Isachenkonia alkalipeptolytica</name>
    <dbReference type="NCBI Taxonomy" id="2565777"/>
    <lineage>
        <taxon>Bacteria</taxon>
        <taxon>Bacillati</taxon>
        <taxon>Bacillota</taxon>
        <taxon>Clostridia</taxon>
        <taxon>Eubacteriales</taxon>
        <taxon>Clostridiaceae</taxon>
        <taxon>Isachenkonia</taxon>
    </lineage>
</organism>
<reference evidence="9 10" key="1">
    <citation type="submission" date="2019-04" db="EMBL/GenBank/DDBJ databases">
        <title>Isachenkonia alkalipeptolytica gen. nov. sp. nov. a new anaerobic, alkiliphilic organothrophic bacterium capable to reduce synthesized ferrihydrite isolated from a soda lake.</title>
        <authorList>
            <person name="Toshchakov S.V."/>
            <person name="Zavarzina D.G."/>
            <person name="Zhilina T.N."/>
            <person name="Kostrikina N.A."/>
            <person name="Kublanov I.V."/>
        </authorList>
    </citation>
    <scope>NUCLEOTIDE SEQUENCE [LARGE SCALE GENOMIC DNA]</scope>
    <source>
        <strain evidence="9 10">Z-1701</strain>
    </source>
</reference>
<evidence type="ECO:0000259" key="8">
    <source>
        <dbReference type="Pfam" id="PF09115"/>
    </source>
</evidence>
<evidence type="ECO:0000256" key="4">
    <source>
        <dbReference type="ARBA" id="ARBA00022695"/>
    </source>
</evidence>
<accession>A0AA44BFJ7</accession>
<dbReference type="Proteomes" id="UP000449710">
    <property type="component" value="Unassembled WGS sequence"/>
</dbReference>
<feature type="domain" description="DNA polymerase III delta subunit C-terminal" evidence="8">
    <location>
        <begin position="222"/>
        <end position="308"/>
    </location>
</feature>
<dbReference type="GO" id="GO:0003887">
    <property type="term" value="F:DNA-directed DNA polymerase activity"/>
    <property type="evidence" value="ECO:0007669"/>
    <property type="project" value="UniProtKB-KW"/>
</dbReference>
<dbReference type="InterPro" id="IPR050238">
    <property type="entry name" value="DNA_Rep/Repair_Clamp_Loader"/>
</dbReference>
<dbReference type="EMBL" id="SUMG01000016">
    <property type="protein sequence ID" value="NBG89085.1"/>
    <property type="molecule type" value="Genomic_DNA"/>
</dbReference>
<gene>
    <name evidence="9" type="ORF">ISALK_11350</name>
</gene>
<dbReference type="PANTHER" id="PTHR11669">
    <property type="entry name" value="REPLICATION FACTOR C / DNA POLYMERASE III GAMMA-TAU SUBUNIT"/>
    <property type="match status" value="1"/>
</dbReference>
<proteinExistence type="predicted"/>
<dbReference type="Gene3D" id="3.40.50.300">
    <property type="entry name" value="P-loop containing nucleotide triphosphate hydrolases"/>
    <property type="match status" value="1"/>
</dbReference>
<dbReference type="PANTHER" id="PTHR11669:SF8">
    <property type="entry name" value="DNA POLYMERASE III SUBUNIT DELTA"/>
    <property type="match status" value="1"/>
</dbReference>
<evidence type="ECO:0000313" key="10">
    <source>
        <dbReference type="Proteomes" id="UP000449710"/>
    </source>
</evidence>
<dbReference type="Pfam" id="PF13177">
    <property type="entry name" value="DNA_pol3_delta2"/>
    <property type="match status" value="1"/>
</dbReference>
<sequence length="329" mass="37248">MGFSTVLGQDYLKNKVLRQIKGNTLSHAYLIYGNPGLDPQGFAKIFAQGILCKERAGEIPCGKCIPCKKVLGDNHEDLKVYPEETLKVEEIRNLEKDIHIKPYSAGKKIYIINHGEGITPQGQNALLKTLEEPPSFGIILIVARGKEALLPTIQSRCQGLGLKPVAGEEIYEALKNSWGYPEEKAREASKIAGGKIKTALRFLEDEDFENRRKQLFYLYRQMEEKGITESMEAMEKLSVEKDQIEEVLDLSLSFFRDLLLYKELQDPRWLIHGDQEKIIQDLGKKSGFKGILKALEEVEKMQNYARANVSPKSILEMLVLNVHQALSDK</sequence>
<keyword evidence="3" id="KW-0808">Transferase</keyword>
<dbReference type="GO" id="GO:0003677">
    <property type="term" value="F:DNA binding"/>
    <property type="evidence" value="ECO:0007669"/>
    <property type="project" value="InterPro"/>
</dbReference>
<dbReference type="RefSeq" id="WP_160722393.1">
    <property type="nucleotide sequence ID" value="NZ_SUMG01000016.1"/>
</dbReference>
<dbReference type="SUPFAM" id="SSF52540">
    <property type="entry name" value="P-loop containing nucleoside triphosphate hydrolases"/>
    <property type="match status" value="1"/>
</dbReference>
<dbReference type="GO" id="GO:0009360">
    <property type="term" value="C:DNA polymerase III complex"/>
    <property type="evidence" value="ECO:0007669"/>
    <property type="project" value="InterPro"/>
</dbReference>
<dbReference type="Pfam" id="PF09115">
    <property type="entry name" value="DNApol3-delta_C"/>
    <property type="match status" value="1"/>
</dbReference>
<dbReference type="InterPro" id="IPR015199">
    <property type="entry name" value="DNA_pol_III_delta_C"/>
</dbReference>